<gene>
    <name evidence="2" type="ORF">LWC34_31515</name>
</gene>
<feature type="transmembrane region" description="Helical" evidence="1">
    <location>
        <begin position="80"/>
        <end position="107"/>
    </location>
</feature>
<sequence length="148" mass="15136">MFRLGEPRPVFAEVPDFADGSTLTDSVLVFAFVVVVMTSTFCGPSALGAAISVLGAVSLSGVVLAVVISLAWLSSVAGSAFGAMFVFVVVAVCCDCSVLALLTSVFLSAATTSTLGAVTPNWSPRYSPSEVWSSLGSKSIRVSVSRSS</sequence>
<dbReference type="Proteomes" id="UP001521150">
    <property type="component" value="Unassembled WGS sequence"/>
</dbReference>
<feature type="transmembrane region" description="Helical" evidence="1">
    <location>
        <begin position="27"/>
        <end position="47"/>
    </location>
</feature>
<protein>
    <submittedName>
        <fullName evidence="2">Uncharacterized protein</fullName>
    </submittedName>
</protein>
<organism evidence="2 3">
    <name type="scientific">Kibdelosporangium philippinense</name>
    <dbReference type="NCBI Taxonomy" id="211113"/>
    <lineage>
        <taxon>Bacteria</taxon>
        <taxon>Bacillati</taxon>
        <taxon>Actinomycetota</taxon>
        <taxon>Actinomycetes</taxon>
        <taxon>Pseudonocardiales</taxon>
        <taxon>Pseudonocardiaceae</taxon>
        <taxon>Kibdelosporangium</taxon>
    </lineage>
</organism>
<evidence type="ECO:0000256" key="1">
    <source>
        <dbReference type="SAM" id="Phobius"/>
    </source>
</evidence>
<evidence type="ECO:0000313" key="2">
    <source>
        <dbReference type="EMBL" id="MCE7007316.1"/>
    </source>
</evidence>
<proteinExistence type="predicted"/>
<keyword evidence="1" id="KW-0812">Transmembrane</keyword>
<keyword evidence="1" id="KW-0472">Membrane</keyword>
<dbReference type="EMBL" id="JAJVCN010000002">
    <property type="protein sequence ID" value="MCE7007316.1"/>
    <property type="molecule type" value="Genomic_DNA"/>
</dbReference>
<reference evidence="2 3" key="1">
    <citation type="submission" date="2021-12" db="EMBL/GenBank/DDBJ databases">
        <title>Genome sequence of Kibdelosporangium philippinense ATCC 49844.</title>
        <authorList>
            <person name="Fedorov E.A."/>
            <person name="Omeragic M."/>
            <person name="Shalygina K.F."/>
            <person name="Maclea K.S."/>
        </authorList>
    </citation>
    <scope>NUCLEOTIDE SEQUENCE [LARGE SCALE GENOMIC DNA]</scope>
    <source>
        <strain evidence="2 3">ATCC 49844</strain>
    </source>
</reference>
<comment type="caution">
    <text evidence="2">The sequence shown here is derived from an EMBL/GenBank/DDBJ whole genome shotgun (WGS) entry which is preliminary data.</text>
</comment>
<keyword evidence="1" id="KW-1133">Transmembrane helix</keyword>
<name>A0ABS8ZL19_9PSEU</name>
<evidence type="ECO:0000313" key="3">
    <source>
        <dbReference type="Proteomes" id="UP001521150"/>
    </source>
</evidence>
<feature type="transmembrane region" description="Helical" evidence="1">
    <location>
        <begin position="54"/>
        <end position="74"/>
    </location>
</feature>
<accession>A0ABS8ZL19</accession>
<keyword evidence="3" id="KW-1185">Reference proteome</keyword>